<dbReference type="InterPro" id="IPR011964">
    <property type="entry name" value="YVTN_b-propeller_repeat"/>
</dbReference>
<keyword evidence="2" id="KW-1185">Reference proteome</keyword>
<dbReference type="NCBIfam" id="TIGR02276">
    <property type="entry name" value="beta_rpt_yvtn"/>
    <property type="match status" value="1"/>
</dbReference>
<evidence type="ECO:0000313" key="2">
    <source>
        <dbReference type="Proteomes" id="UP000534783"/>
    </source>
</evidence>
<dbReference type="AlphaFoldDB" id="A0A7X6DR83"/>
<dbReference type="InterPro" id="IPR051200">
    <property type="entry name" value="Host-pathogen_enzymatic-act"/>
</dbReference>
<dbReference type="SUPFAM" id="SSF50974">
    <property type="entry name" value="Nitrous oxide reductase, N-terminal domain"/>
    <property type="match status" value="2"/>
</dbReference>
<dbReference type="Proteomes" id="UP000534783">
    <property type="component" value="Unassembled WGS sequence"/>
</dbReference>
<proteinExistence type="predicted"/>
<accession>A0A7X6DR83</accession>
<sequence>MFSKSYRIGGSAMKSINQVTWFKSLIAVLTLFAVAGCGSQSSPPSSLSQSAGAPAGVEARIFVGNTNGTVSVIEHGVAGNTLVEPIDLFSSVGDMTSSRKNHIFINLGGTNQVAALDPVGEAATFRKFIPVGQRPVHINRDPEGSRIWVQNDSDPATGIDTVTAACNTAQTGSVSVIQNHGTAGHDDEEEEVNAGEVLATICVGKGHHKAAFSTPTATDGSIPLRAFISNIIDGTISVIDNDPGTEASPNSNYLTVIDTIDLCDPAQETGGTCDADLTTPNEAGPHGMVFSNVSGKIYNNNEDYGTVNIINPATPAIETTLDIGFAGATHVTPDGRFVIVRGFDSSTVTGKLTVIDVTNPNGAATHDLVNINPGAIEFTSDGTKMYVAGSGSTQRPTQRRDVVLAYDISALPTLPAPVEITVGTTTAGRSIAILEEGGEATHVFATNRTEGTVSVIDATTDTVVDTVQVGGTPTSLLVFSLEGDLSHE</sequence>
<dbReference type="EMBL" id="VTOW01000002">
    <property type="protein sequence ID" value="NKE71896.1"/>
    <property type="molecule type" value="Genomic_DNA"/>
</dbReference>
<dbReference type="PANTHER" id="PTHR47197:SF3">
    <property type="entry name" value="DIHYDRO-HEME D1 DEHYDROGENASE"/>
    <property type="match status" value="1"/>
</dbReference>
<comment type="caution">
    <text evidence="1">The sequence shown here is derived from an EMBL/GenBank/DDBJ whole genome shotgun (WGS) entry which is preliminary data.</text>
</comment>
<dbReference type="PANTHER" id="PTHR47197">
    <property type="entry name" value="PROTEIN NIRF"/>
    <property type="match status" value="1"/>
</dbReference>
<organism evidence="1 2">
    <name type="scientific">Candidatus Manganitrophus noduliformans</name>
    <dbReference type="NCBI Taxonomy" id="2606439"/>
    <lineage>
        <taxon>Bacteria</taxon>
        <taxon>Pseudomonadati</taxon>
        <taxon>Nitrospirota</taxon>
        <taxon>Nitrospiria</taxon>
        <taxon>Candidatus Troglogloeales</taxon>
        <taxon>Candidatus Manganitrophaceae</taxon>
        <taxon>Candidatus Manganitrophus</taxon>
    </lineage>
</organism>
<name>A0A7X6DR83_9BACT</name>
<gene>
    <name evidence="1" type="ORF">MNODULE_14200</name>
</gene>
<protein>
    <recommendedName>
        <fullName evidence="3">YncE family protein</fullName>
    </recommendedName>
</protein>
<dbReference type="InterPro" id="IPR011045">
    <property type="entry name" value="N2O_reductase_N"/>
</dbReference>
<dbReference type="InterPro" id="IPR015943">
    <property type="entry name" value="WD40/YVTN_repeat-like_dom_sf"/>
</dbReference>
<reference evidence="1 2" key="1">
    <citation type="journal article" date="2020" name="Nature">
        <title>Bacterial chemolithoautotrophy via manganese oxidation.</title>
        <authorList>
            <person name="Yu H."/>
            <person name="Leadbetter J.R."/>
        </authorList>
    </citation>
    <scope>NUCLEOTIDE SEQUENCE [LARGE SCALE GENOMIC DNA]</scope>
    <source>
        <strain evidence="1 2">Mn-1</strain>
    </source>
</reference>
<dbReference type="Gene3D" id="2.130.10.10">
    <property type="entry name" value="YVTN repeat-like/Quinoprotein amine dehydrogenase"/>
    <property type="match status" value="3"/>
</dbReference>
<evidence type="ECO:0000313" key="1">
    <source>
        <dbReference type="EMBL" id="NKE71896.1"/>
    </source>
</evidence>
<evidence type="ECO:0008006" key="3">
    <source>
        <dbReference type="Google" id="ProtNLM"/>
    </source>
</evidence>